<sequence length="683" mass="79490">MSNFEKVPVGILNKVENNKQIFIAEFKDKLQEVFPSAVKDGIVDFEALLNEFGKYAETDEKEKYNMTWVGKKEAIKTANEDIIGKTLKYVSEDSKDSETTQNLYIEGDNLEVLKLLRNSYYGKIKMIYIDPPYNTENDFIYKDNFKIDKEKYEKLEGSIDEYNERLTASKKGSGRYHSDWMNMIYPRLKVAKDLLSDDGVILISIDDNEVVNLKKICDEIFGEENFIANLVWEKKKKGSFLAKSITNIKEHILVFSKVKDYFDGLIGEINDNQETYPCVNASNKREIRIIPKGIISKFKEKDYILNKGSIISSGTMNLILHSDLIIKDGKLANELVIEGNWRYSQEAMYEYAINRELYLTQDLYIRRIVSEVRYKALKDLLPRVGKDKNSVNLNLKDLFESGWSSNEDADDEMRLLMGIQGLIEYPKPTKLIMKIIASYRKKEFIILDFFSGSATTADAVMQLNSEDNGNRKFIMVQLPELCNEKSEAYKNGYKNICEIGKERIRRAGEKIKEENKDKEGIESLDIGFKVFRVSDTNIRWISEAIKSNDGVEEKDIITQEELRENESYKDRLDFNPWFTDLDVVYEMMLKRQDIELTERIEKLAYIGDRTYLVGYTILVCLEENITKEMVRKISEIETSLSWIVFRDSAFDDDINLKTNTINLLRTLIKEKNPRNKNQKILWI</sequence>
<dbReference type="GO" id="GO:0032259">
    <property type="term" value="P:methylation"/>
    <property type="evidence" value="ECO:0007669"/>
    <property type="project" value="UniProtKB-KW"/>
</dbReference>
<dbReference type="Proteomes" id="UP000001823">
    <property type="component" value="Chromosome"/>
</dbReference>
<dbReference type="PROSITE" id="PS00092">
    <property type="entry name" value="N6_MTASE"/>
    <property type="match status" value="1"/>
</dbReference>
<proteinExistence type="inferred from homology"/>
<protein>
    <submittedName>
        <fullName evidence="7">Type III restriction-modification system, Mod subunit</fullName>
    </submittedName>
</protein>
<dbReference type="KEGG" id="cpf:CPF_0361"/>
<accession>A0A0H2YNX3</accession>
<dbReference type="PaxDb" id="195103-CPF_0361"/>
<evidence type="ECO:0000256" key="2">
    <source>
        <dbReference type="ARBA" id="ARBA00022603"/>
    </source>
</evidence>
<keyword evidence="8" id="KW-1185">Reference proteome</keyword>
<dbReference type="HOGENOM" id="CLU_020164_2_1_9"/>
<keyword evidence="2" id="KW-0489">Methyltransferase</keyword>
<dbReference type="GO" id="GO:0003677">
    <property type="term" value="F:DNA binding"/>
    <property type="evidence" value="ECO:0007669"/>
    <property type="project" value="InterPro"/>
</dbReference>
<comment type="similarity">
    <text evidence="1">Belongs to the N(4)/N(6)-methyltransferase family.</text>
</comment>
<dbReference type="GO" id="GO:0008170">
    <property type="term" value="F:N-methyltransferase activity"/>
    <property type="evidence" value="ECO:0007669"/>
    <property type="project" value="InterPro"/>
</dbReference>
<dbReference type="STRING" id="195103.CPF_0361"/>
<evidence type="ECO:0000313" key="8">
    <source>
        <dbReference type="Proteomes" id="UP000001823"/>
    </source>
</evidence>
<dbReference type="REBASE" id="13348">
    <property type="entry name" value="M.CpeAV"/>
</dbReference>
<name>A0A0H2YNX3_CLOP1</name>
<dbReference type="GO" id="GO:0009307">
    <property type="term" value="P:DNA restriction-modification system"/>
    <property type="evidence" value="ECO:0007669"/>
    <property type="project" value="UniProtKB-KW"/>
</dbReference>
<dbReference type="PIRSF" id="PIRSF015855">
    <property type="entry name" value="TypeIII_Mtase_mKpnI"/>
    <property type="match status" value="1"/>
</dbReference>
<feature type="domain" description="DNA methylase N-4/N-6" evidence="6">
    <location>
        <begin position="124"/>
        <end position="466"/>
    </location>
</feature>
<dbReference type="InterPro" id="IPR029063">
    <property type="entry name" value="SAM-dependent_MTases_sf"/>
</dbReference>
<dbReference type="Pfam" id="PF01555">
    <property type="entry name" value="N6_N4_Mtase"/>
    <property type="match status" value="1"/>
</dbReference>
<dbReference type="RefSeq" id="WP_011590159.1">
    <property type="nucleotide sequence ID" value="NC_008261.1"/>
</dbReference>
<dbReference type="InterPro" id="IPR002295">
    <property type="entry name" value="N4/N6-MTase_EcoPI_Mod-like"/>
</dbReference>
<evidence type="ECO:0000256" key="1">
    <source>
        <dbReference type="ARBA" id="ARBA00006594"/>
    </source>
</evidence>
<dbReference type="SUPFAM" id="SSF53335">
    <property type="entry name" value="S-adenosyl-L-methionine-dependent methyltransferases"/>
    <property type="match status" value="1"/>
</dbReference>
<evidence type="ECO:0000313" key="7">
    <source>
        <dbReference type="EMBL" id="ABG82425.1"/>
    </source>
</evidence>
<evidence type="ECO:0000256" key="4">
    <source>
        <dbReference type="ARBA" id="ARBA00022691"/>
    </source>
</evidence>
<evidence type="ECO:0000256" key="3">
    <source>
        <dbReference type="ARBA" id="ARBA00022679"/>
    </source>
</evidence>
<organism evidence="7 8">
    <name type="scientific">Clostridium perfringens (strain ATCC 13124 / DSM 756 / JCM 1290 / NCIMB 6125 / NCTC 8237 / Type A)</name>
    <dbReference type="NCBI Taxonomy" id="195103"/>
    <lineage>
        <taxon>Bacteria</taxon>
        <taxon>Bacillati</taxon>
        <taxon>Bacillota</taxon>
        <taxon>Clostridia</taxon>
        <taxon>Eubacteriales</taxon>
        <taxon>Clostridiaceae</taxon>
        <taxon>Clostridium</taxon>
    </lineage>
</organism>
<keyword evidence="3" id="KW-0808">Transferase</keyword>
<dbReference type="InterPro" id="IPR002052">
    <property type="entry name" value="DNA_methylase_N6_adenine_CS"/>
</dbReference>
<dbReference type="eggNOG" id="COG2189">
    <property type="taxonomic scope" value="Bacteria"/>
</dbReference>
<evidence type="ECO:0000256" key="5">
    <source>
        <dbReference type="ARBA" id="ARBA00022747"/>
    </source>
</evidence>
<dbReference type="Gene3D" id="3.40.50.150">
    <property type="entry name" value="Vaccinia Virus protein VP39"/>
    <property type="match status" value="1"/>
</dbReference>
<gene>
    <name evidence="7" type="ordered locus">CPF_0361</name>
</gene>
<keyword evidence="4" id="KW-0949">S-adenosyl-L-methionine</keyword>
<dbReference type="AlphaFoldDB" id="A0A0H2YNX3"/>
<dbReference type="EMBL" id="CP000246">
    <property type="protein sequence ID" value="ABG82425.1"/>
    <property type="molecule type" value="Genomic_DNA"/>
</dbReference>
<dbReference type="InterPro" id="IPR002941">
    <property type="entry name" value="DNA_methylase_N4/N6"/>
</dbReference>
<evidence type="ECO:0000259" key="6">
    <source>
        <dbReference type="Pfam" id="PF01555"/>
    </source>
</evidence>
<dbReference type="PRINTS" id="PR00506">
    <property type="entry name" value="D21N6MTFRASE"/>
</dbReference>
<reference evidence="7 8" key="1">
    <citation type="journal article" date="2006" name="Genome Res.">
        <title>Skewed genomic variability in strains of the toxigenic bacterial pathogen, Clostridium perfringens.</title>
        <authorList>
            <person name="Myers G.S."/>
            <person name="Rasko D.A."/>
            <person name="Cheung J.K."/>
            <person name="Ravel J."/>
            <person name="Seshadri R."/>
            <person name="Deboy R.T."/>
            <person name="Ren Q."/>
            <person name="Varga J."/>
            <person name="Awad M.M."/>
            <person name="Brinkac L.M."/>
            <person name="Daugherty S.C."/>
            <person name="Haft D.H."/>
            <person name="Dodson R.J."/>
            <person name="Madupu R."/>
            <person name="Nelson W.C."/>
            <person name="Rosovitz M.J."/>
            <person name="Sullivan S.A."/>
            <person name="Khouri H."/>
            <person name="Dimitrov G.I."/>
            <person name="Watkins K.L."/>
            <person name="Mulligan S."/>
            <person name="Benton J."/>
            <person name="Radune D."/>
            <person name="Fisher D.J."/>
            <person name="Atkins H.S."/>
            <person name="Hiscox T."/>
            <person name="Jost B.H."/>
            <person name="Billington S.J."/>
            <person name="Songer J.G."/>
            <person name="McClane B.A."/>
            <person name="Titball R.W."/>
            <person name="Rood J.I."/>
            <person name="Melville S.B."/>
            <person name="Paulsen I.T."/>
        </authorList>
    </citation>
    <scope>NUCLEOTIDE SEQUENCE [LARGE SCALE GENOMIC DNA]</scope>
    <source>
        <strain evidence="8">ATCC 13124 / DSM 756 / JCM 1290 / NCIMB 6125 / NCTC 8237 / S 107 / Type A</strain>
    </source>
</reference>
<keyword evidence="5" id="KW-0680">Restriction system</keyword>